<protein>
    <submittedName>
        <fullName evidence="6">Replication-associated recombination protein A</fullName>
    </submittedName>
</protein>
<dbReference type="EMBL" id="BAABHO010000011">
    <property type="protein sequence ID" value="GAA4784509.1"/>
    <property type="molecule type" value="Genomic_DNA"/>
</dbReference>
<dbReference type="RefSeq" id="WP_345413152.1">
    <property type="nucleotide sequence ID" value="NZ_BAABHO010000011.1"/>
</dbReference>
<keyword evidence="7" id="KW-1185">Reference proteome</keyword>
<evidence type="ECO:0000313" key="6">
    <source>
        <dbReference type="EMBL" id="GAA4784509.1"/>
    </source>
</evidence>
<name>A0ABP9AQN5_9PSEU</name>
<organism evidence="6 7">
    <name type="scientific">Actinomycetospora chlora</name>
    <dbReference type="NCBI Taxonomy" id="663608"/>
    <lineage>
        <taxon>Bacteria</taxon>
        <taxon>Bacillati</taxon>
        <taxon>Actinomycetota</taxon>
        <taxon>Actinomycetes</taxon>
        <taxon>Pseudonocardiales</taxon>
        <taxon>Pseudonocardiaceae</taxon>
        <taxon>Actinomycetospora</taxon>
    </lineage>
</organism>
<dbReference type="SMART" id="SM00382">
    <property type="entry name" value="AAA"/>
    <property type="match status" value="1"/>
</dbReference>
<evidence type="ECO:0000256" key="1">
    <source>
        <dbReference type="ARBA" id="ARBA00008959"/>
    </source>
</evidence>
<evidence type="ECO:0000256" key="2">
    <source>
        <dbReference type="ARBA" id="ARBA00022741"/>
    </source>
</evidence>
<dbReference type="SUPFAM" id="SSF48019">
    <property type="entry name" value="post-AAA+ oligomerization domain-like"/>
    <property type="match status" value="1"/>
</dbReference>
<feature type="domain" description="AAA+ ATPase" evidence="5">
    <location>
        <begin position="81"/>
        <end position="218"/>
    </location>
</feature>
<dbReference type="Pfam" id="PF00004">
    <property type="entry name" value="AAA"/>
    <property type="match status" value="1"/>
</dbReference>
<dbReference type="CDD" id="cd18139">
    <property type="entry name" value="HLD_clamp_RarA"/>
    <property type="match status" value="1"/>
</dbReference>
<dbReference type="InterPro" id="IPR021886">
    <property type="entry name" value="MgsA_C"/>
</dbReference>
<dbReference type="Proteomes" id="UP001500928">
    <property type="component" value="Unassembled WGS sequence"/>
</dbReference>
<dbReference type="InterPro" id="IPR003593">
    <property type="entry name" value="AAA+_ATPase"/>
</dbReference>
<evidence type="ECO:0000259" key="5">
    <source>
        <dbReference type="SMART" id="SM00382"/>
    </source>
</evidence>
<keyword evidence="2" id="KW-0547">Nucleotide-binding</keyword>
<dbReference type="Gene3D" id="3.40.50.300">
    <property type="entry name" value="P-loop containing nucleotide triphosphate hydrolases"/>
    <property type="match status" value="1"/>
</dbReference>
<dbReference type="Gene3D" id="1.20.272.10">
    <property type="match status" value="1"/>
</dbReference>
<dbReference type="PANTHER" id="PTHR13779:SF7">
    <property type="entry name" value="ATPASE WRNIP1"/>
    <property type="match status" value="1"/>
</dbReference>
<evidence type="ECO:0000313" key="7">
    <source>
        <dbReference type="Proteomes" id="UP001500928"/>
    </source>
</evidence>
<proteinExistence type="inferred from homology"/>
<dbReference type="Pfam" id="PF12002">
    <property type="entry name" value="MgsA_C"/>
    <property type="match status" value="1"/>
</dbReference>
<sequence>MSEDGLFEVEAAESSAPAAPAGPDPDRPVTRGVVEDRPAPTSGVAAPLAVRMRPASLDEVVGQDHLLAPGAPLRRLVEGAAPASVLLHGPPGTGKTTLARLISQATGRAFEALSALNAGVKEVRGVIEVARRRLAAAEPRRTVLFIDEIHRFSRTQQDALLAAVEDRVVLLVGATTENPSFSVVAPLLSRSLVLGLHALDDDAVGTLLDRAVADPRGLGGAVTLHPDARAHLVRLAAGDGRRSLTALEAAADAVGNAGEITLADVERVVDEVAVRYDRAGDQHYDVISAFIKSIRGSDPDAALHYLARMIVAGEDPRFIARRLVVHASEDVGLADPTALPAAVAAAQAVALIGLPEARINLAQVTIHLATAPKSNAVITAIDEAMGDVRSGAAGPVPPHLRDGHYAGAQKLGNAVGYVYPHAERAGVVTQQYPPDELVGRDYYRPPGRGDERARAERLARLREVVRGGAASGSAGDAGGGPGR</sequence>
<dbReference type="Gene3D" id="1.10.3710.10">
    <property type="entry name" value="DNA polymerase III clamp loader subunits, C-terminal domain"/>
    <property type="match status" value="1"/>
</dbReference>
<evidence type="ECO:0000256" key="3">
    <source>
        <dbReference type="ARBA" id="ARBA00022840"/>
    </source>
</evidence>
<reference evidence="7" key="1">
    <citation type="journal article" date="2019" name="Int. J. Syst. Evol. Microbiol.">
        <title>The Global Catalogue of Microorganisms (GCM) 10K type strain sequencing project: providing services to taxonomists for standard genome sequencing and annotation.</title>
        <authorList>
            <consortium name="The Broad Institute Genomics Platform"/>
            <consortium name="The Broad Institute Genome Sequencing Center for Infectious Disease"/>
            <person name="Wu L."/>
            <person name="Ma J."/>
        </authorList>
    </citation>
    <scope>NUCLEOTIDE SEQUENCE [LARGE SCALE GENOMIC DNA]</scope>
    <source>
        <strain evidence="7">JCM 17979</strain>
    </source>
</reference>
<feature type="region of interest" description="Disordered" evidence="4">
    <location>
        <begin position="464"/>
        <end position="483"/>
    </location>
</feature>
<dbReference type="Gene3D" id="1.10.8.60">
    <property type="match status" value="1"/>
</dbReference>
<dbReference type="InterPro" id="IPR032423">
    <property type="entry name" value="AAA_assoc_2"/>
</dbReference>
<dbReference type="InterPro" id="IPR008921">
    <property type="entry name" value="DNA_pol3_clamp-load_cplx_C"/>
</dbReference>
<feature type="compositionally biased region" description="Low complexity" evidence="4">
    <location>
        <begin position="12"/>
        <end position="21"/>
    </location>
</feature>
<dbReference type="Pfam" id="PF16193">
    <property type="entry name" value="AAA_assoc_2"/>
    <property type="match status" value="1"/>
</dbReference>
<feature type="region of interest" description="Disordered" evidence="4">
    <location>
        <begin position="1"/>
        <end position="41"/>
    </location>
</feature>
<accession>A0ABP9AQN5</accession>
<dbReference type="InterPro" id="IPR051314">
    <property type="entry name" value="AAA_ATPase_RarA/MGS1/WRNIP1"/>
</dbReference>
<dbReference type="InterPro" id="IPR003959">
    <property type="entry name" value="ATPase_AAA_core"/>
</dbReference>
<dbReference type="SUPFAM" id="SSF52540">
    <property type="entry name" value="P-loop containing nucleoside triphosphate hydrolases"/>
    <property type="match status" value="1"/>
</dbReference>
<gene>
    <name evidence="6" type="ORF">GCM10023200_17700</name>
</gene>
<keyword evidence="3" id="KW-0067">ATP-binding</keyword>
<comment type="similarity">
    <text evidence="1">Belongs to the AAA ATPase family. RarA/MGS1/WRNIP1 subfamily.</text>
</comment>
<dbReference type="PANTHER" id="PTHR13779">
    <property type="entry name" value="WERNER HELICASE-INTERACTING PROTEIN 1 FAMILY MEMBER"/>
    <property type="match status" value="1"/>
</dbReference>
<feature type="compositionally biased region" description="Acidic residues" evidence="4">
    <location>
        <begin position="1"/>
        <end position="11"/>
    </location>
</feature>
<evidence type="ECO:0000256" key="4">
    <source>
        <dbReference type="SAM" id="MobiDB-lite"/>
    </source>
</evidence>
<dbReference type="InterPro" id="IPR027417">
    <property type="entry name" value="P-loop_NTPase"/>
</dbReference>
<feature type="compositionally biased region" description="Basic and acidic residues" evidence="4">
    <location>
        <begin position="24"/>
        <end position="38"/>
    </location>
</feature>
<comment type="caution">
    <text evidence="6">The sequence shown here is derived from an EMBL/GenBank/DDBJ whole genome shotgun (WGS) entry which is preliminary data.</text>
</comment>
<dbReference type="CDD" id="cd00009">
    <property type="entry name" value="AAA"/>
    <property type="match status" value="1"/>
</dbReference>